<evidence type="ECO:0008006" key="4">
    <source>
        <dbReference type="Google" id="ProtNLM"/>
    </source>
</evidence>
<evidence type="ECO:0000313" key="2">
    <source>
        <dbReference type="EMBL" id="KGE85057.1"/>
    </source>
</evidence>
<name>A0A098S1N8_9BACT</name>
<evidence type="ECO:0000256" key="1">
    <source>
        <dbReference type="SAM" id="SignalP"/>
    </source>
</evidence>
<protein>
    <recommendedName>
        <fullName evidence="4">Transporter</fullName>
    </recommendedName>
</protein>
<evidence type="ECO:0000313" key="3">
    <source>
        <dbReference type="Proteomes" id="UP000029736"/>
    </source>
</evidence>
<dbReference type="EMBL" id="JPOS01000094">
    <property type="protein sequence ID" value="KGE85057.1"/>
    <property type="molecule type" value="Genomic_DNA"/>
</dbReference>
<gene>
    <name evidence="2" type="ORF">IX84_30115</name>
</gene>
<organism evidence="2 3">
    <name type="scientific">Phaeodactylibacter xiamenensis</name>
    <dbReference type="NCBI Taxonomy" id="1524460"/>
    <lineage>
        <taxon>Bacteria</taxon>
        <taxon>Pseudomonadati</taxon>
        <taxon>Bacteroidota</taxon>
        <taxon>Saprospiria</taxon>
        <taxon>Saprospirales</taxon>
        <taxon>Haliscomenobacteraceae</taxon>
        <taxon>Phaeodactylibacter</taxon>
    </lineage>
</organism>
<keyword evidence="1" id="KW-0732">Signal</keyword>
<dbReference type="Proteomes" id="UP000029736">
    <property type="component" value="Unassembled WGS sequence"/>
</dbReference>
<accession>A0A098S1N8</accession>
<feature type="chain" id="PRO_5001939734" description="Transporter" evidence="1">
    <location>
        <begin position="20"/>
        <end position="295"/>
    </location>
</feature>
<dbReference type="OrthoDB" id="635777at2"/>
<reference evidence="2 3" key="1">
    <citation type="journal article" date="2014" name="Int. J. Syst. Evol. Microbiol.">
        <title>Phaeodactylibacter xiamenensis gen. nov., sp. nov., a member of the family Saprospiraceae isolated from the marine alga Phaeodactylum tricornutum.</title>
        <authorList>
            <person name="Chen Z.Jr."/>
            <person name="Lei X."/>
            <person name="Lai Q."/>
            <person name="Li Y."/>
            <person name="Zhang B."/>
            <person name="Zhang J."/>
            <person name="Zhang H."/>
            <person name="Yang L."/>
            <person name="Zheng W."/>
            <person name="Tian Y."/>
            <person name="Yu Z."/>
            <person name="Xu H.Jr."/>
            <person name="Zheng T."/>
        </authorList>
    </citation>
    <scope>NUCLEOTIDE SEQUENCE [LARGE SCALE GENOMIC DNA]</scope>
    <source>
        <strain evidence="2 3">KD52</strain>
    </source>
</reference>
<proteinExistence type="predicted"/>
<dbReference type="RefSeq" id="WP_044229627.1">
    <property type="nucleotide sequence ID" value="NZ_JBKAGJ010000058.1"/>
</dbReference>
<dbReference type="AlphaFoldDB" id="A0A098S1N8"/>
<sequence>MKYFLTPVLLLFVVYVAFAQPEQGQSIIQTYTPSRLLPKGSWEAKLFNNLYTETRGANENGEVSDRPRATFLTNILEGFVGVSPNARVNAGVIVNFRSSLISSAEMEHPALDALRYANNEEFARSGVSYVAPSVRFTPFRSLPRLSFQSSLMLPVFEEESVNGVFFAERSTIWANKVYYDHSFANGDWQLFTELSFDYLFGPDEESYANDSGFMPVSVFLSYFPSSNLTFYVNAQHARRIDLGNNFSQHFTLVGAGAKYQLTDALNLEISHAQFLFGNSSGLGATYNIGFRYVNL</sequence>
<feature type="signal peptide" evidence="1">
    <location>
        <begin position="1"/>
        <end position="19"/>
    </location>
</feature>
<keyword evidence="3" id="KW-1185">Reference proteome</keyword>
<dbReference type="STRING" id="1524460.IX84_30115"/>
<comment type="caution">
    <text evidence="2">The sequence shown here is derived from an EMBL/GenBank/DDBJ whole genome shotgun (WGS) entry which is preliminary data.</text>
</comment>